<comment type="caution">
    <text evidence="3">The sequence shown here is derived from an EMBL/GenBank/DDBJ whole genome shotgun (WGS) entry which is preliminary data.</text>
</comment>
<sequence>MREFIVFVVSFAFISVCIGLALSEEMAATAGDPIEGSYIVKVKDGFSSENVITSLSGKFSCVKITRRYSAALNGFAAELPKEAVAFLEGMDAVEYVEQDQVMSIQPIGIP</sequence>
<dbReference type="AlphaFoldDB" id="A0A2G8K959"/>
<feature type="domain" description="Inhibitor I9" evidence="2">
    <location>
        <begin position="59"/>
        <end position="104"/>
    </location>
</feature>
<name>A0A2G8K959_STIJA</name>
<organism evidence="3 4">
    <name type="scientific">Stichopus japonicus</name>
    <name type="common">Sea cucumber</name>
    <dbReference type="NCBI Taxonomy" id="307972"/>
    <lineage>
        <taxon>Eukaryota</taxon>
        <taxon>Metazoa</taxon>
        <taxon>Echinodermata</taxon>
        <taxon>Eleutherozoa</taxon>
        <taxon>Echinozoa</taxon>
        <taxon>Holothuroidea</taxon>
        <taxon>Aspidochirotacea</taxon>
        <taxon>Aspidochirotida</taxon>
        <taxon>Stichopodidae</taxon>
        <taxon>Apostichopus</taxon>
    </lineage>
</organism>
<dbReference type="Proteomes" id="UP000230750">
    <property type="component" value="Unassembled WGS sequence"/>
</dbReference>
<evidence type="ECO:0000313" key="4">
    <source>
        <dbReference type="Proteomes" id="UP000230750"/>
    </source>
</evidence>
<evidence type="ECO:0000313" key="3">
    <source>
        <dbReference type="EMBL" id="PIK44548.1"/>
    </source>
</evidence>
<protein>
    <submittedName>
        <fullName evidence="3">Peptidase S8 and S53 subtilisin kexin sedolisin</fullName>
    </submittedName>
</protein>
<dbReference type="Pfam" id="PF05922">
    <property type="entry name" value="Inhibitor_I9"/>
    <property type="match status" value="1"/>
</dbReference>
<keyword evidence="1" id="KW-0732">Signal</keyword>
<accession>A0A2G8K959</accession>
<keyword evidence="4" id="KW-1185">Reference proteome</keyword>
<dbReference type="Gene3D" id="3.30.70.80">
    <property type="entry name" value="Peptidase S8 propeptide/proteinase inhibitor I9"/>
    <property type="match status" value="1"/>
</dbReference>
<feature type="chain" id="PRO_5013849565" evidence="1">
    <location>
        <begin position="24"/>
        <end position="110"/>
    </location>
</feature>
<dbReference type="InterPro" id="IPR010259">
    <property type="entry name" value="S8pro/Inhibitor_I9"/>
</dbReference>
<dbReference type="EMBL" id="MRZV01000770">
    <property type="protein sequence ID" value="PIK44548.1"/>
    <property type="molecule type" value="Genomic_DNA"/>
</dbReference>
<feature type="signal peptide" evidence="1">
    <location>
        <begin position="1"/>
        <end position="23"/>
    </location>
</feature>
<proteinExistence type="predicted"/>
<gene>
    <name evidence="3" type="ORF">BSL78_18583</name>
</gene>
<evidence type="ECO:0000259" key="2">
    <source>
        <dbReference type="Pfam" id="PF05922"/>
    </source>
</evidence>
<dbReference type="OrthoDB" id="5518345at2759"/>
<dbReference type="SUPFAM" id="SSF54897">
    <property type="entry name" value="Protease propeptides/inhibitors"/>
    <property type="match status" value="1"/>
</dbReference>
<evidence type="ECO:0000256" key="1">
    <source>
        <dbReference type="SAM" id="SignalP"/>
    </source>
</evidence>
<reference evidence="3 4" key="1">
    <citation type="journal article" date="2017" name="PLoS Biol.">
        <title>The sea cucumber genome provides insights into morphological evolution and visceral regeneration.</title>
        <authorList>
            <person name="Zhang X."/>
            <person name="Sun L."/>
            <person name="Yuan J."/>
            <person name="Sun Y."/>
            <person name="Gao Y."/>
            <person name="Zhang L."/>
            <person name="Li S."/>
            <person name="Dai H."/>
            <person name="Hamel J.F."/>
            <person name="Liu C."/>
            <person name="Yu Y."/>
            <person name="Liu S."/>
            <person name="Lin W."/>
            <person name="Guo K."/>
            <person name="Jin S."/>
            <person name="Xu P."/>
            <person name="Storey K.B."/>
            <person name="Huan P."/>
            <person name="Zhang T."/>
            <person name="Zhou Y."/>
            <person name="Zhang J."/>
            <person name="Lin C."/>
            <person name="Li X."/>
            <person name="Xing L."/>
            <person name="Huo D."/>
            <person name="Sun M."/>
            <person name="Wang L."/>
            <person name="Mercier A."/>
            <person name="Li F."/>
            <person name="Yang H."/>
            <person name="Xiang J."/>
        </authorList>
    </citation>
    <scope>NUCLEOTIDE SEQUENCE [LARGE SCALE GENOMIC DNA]</scope>
    <source>
        <strain evidence="3">Shaxun</strain>
        <tissue evidence="3">Muscle</tissue>
    </source>
</reference>
<dbReference type="InterPro" id="IPR037045">
    <property type="entry name" value="S8pro/Inhibitor_I9_sf"/>
</dbReference>